<dbReference type="Gramene" id="AET3Gv20842200.1">
    <property type="protein sequence ID" value="AET3Gv20842200.1"/>
    <property type="gene ID" value="AET3Gv20842200"/>
</dbReference>
<dbReference type="AlphaFoldDB" id="A0A453FZY4"/>
<accession>A0A453FZY4</accession>
<proteinExistence type="predicted"/>
<dbReference type="Gramene" id="AET5Gv21048400.1">
    <property type="protein sequence ID" value="AET5Gv21048400.1"/>
    <property type="gene ID" value="AET5Gv21048400"/>
</dbReference>
<dbReference type="Proteomes" id="UP000015105">
    <property type="component" value="Chromosome 3D"/>
</dbReference>
<organism evidence="1 2">
    <name type="scientific">Aegilops tauschii subsp. strangulata</name>
    <name type="common">Goatgrass</name>
    <dbReference type="NCBI Taxonomy" id="200361"/>
    <lineage>
        <taxon>Eukaryota</taxon>
        <taxon>Viridiplantae</taxon>
        <taxon>Streptophyta</taxon>
        <taxon>Embryophyta</taxon>
        <taxon>Tracheophyta</taxon>
        <taxon>Spermatophyta</taxon>
        <taxon>Magnoliopsida</taxon>
        <taxon>Liliopsida</taxon>
        <taxon>Poales</taxon>
        <taxon>Poaceae</taxon>
        <taxon>BOP clade</taxon>
        <taxon>Pooideae</taxon>
        <taxon>Triticodae</taxon>
        <taxon>Triticeae</taxon>
        <taxon>Triticinae</taxon>
        <taxon>Aegilops</taxon>
    </lineage>
</organism>
<dbReference type="EnsemblPlants" id="AET5Gv21048400.1">
    <property type="protein sequence ID" value="AET5Gv21048400.1"/>
    <property type="gene ID" value="AET5Gv21048400"/>
</dbReference>
<reference evidence="1" key="4">
    <citation type="submission" date="2019-03" db="UniProtKB">
        <authorList>
            <consortium name="EnsemblPlants"/>
        </authorList>
    </citation>
    <scope>IDENTIFICATION</scope>
</reference>
<keyword evidence="2" id="KW-1185">Reference proteome</keyword>
<dbReference type="EnsemblPlants" id="AET3Gv20842200.1">
    <property type="protein sequence ID" value="AET3Gv20842200.1"/>
    <property type="gene ID" value="AET3Gv20842200"/>
</dbReference>
<sequence length="140" mass="15608">MTTMMPAVRPSTCGLYIDGLPFSHFLVTEEFDRSKTWKGKSSHVPALCVFSLRKNTGPYQPASSPLCASSKMHVSSWWINRDLDHFDPPMLGTATKNHQSVLACVHGEDEVAECRSWLTHRPRTHALARRSGRGPTCAAR</sequence>
<protein>
    <submittedName>
        <fullName evidence="1">Uncharacterized protein</fullName>
    </submittedName>
</protein>
<name>A0A453FZY4_AEGTS</name>
<reference evidence="1" key="3">
    <citation type="journal article" date="2017" name="Nature">
        <title>Genome sequence of the progenitor of the wheat D genome Aegilops tauschii.</title>
        <authorList>
            <person name="Luo M.C."/>
            <person name="Gu Y.Q."/>
            <person name="Puiu D."/>
            <person name="Wang H."/>
            <person name="Twardziok S.O."/>
            <person name="Deal K.R."/>
            <person name="Huo N."/>
            <person name="Zhu T."/>
            <person name="Wang L."/>
            <person name="Wang Y."/>
            <person name="McGuire P.E."/>
            <person name="Liu S."/>
            <person name="Long H."/>
            <person name="Ramasamy R.K."/>
            <person name="Rodriguez J.C."/>
            <person name="Van S.L."/>
            <person name="Yuan L."/>
            <person name="Wang Z."/>
            <person name="Xia Z."/>
            <person name="Xiao L."/>
            <person name="Anderson O.D."/>
            <person name="Ouyang S."/>
            <person name="Liang Y."/>
            <person name="Zimin A.V."/>
            <person name="Pertea G."/>
            <person name="Qi P."/>
            <person name="Bennetzen J.L."/>
            <person name="Dai X."/>
            <person name="Dawson M.W."/>
            <person name="Muller H.G."/>
            <person name="Kugler K."/>
            <person name="Rivarola-Duarte L."/>
            <person name="Spannagl M."/>
            <person name="Mayer K.F.X."/>
            <person name="Lu F.H."/>
            <person name="Bevan M.W."/>
            <person name="Leroy P."/>
            <person name="Li P."/>
            <person name="You F.M."/>
            <person name="Sun Q."/>
            <person name="Liu Z."/>
            <person name="Lyons E."/>
            <person name="Wicker T."/>
            <person name="Salzberg S.L."/>
            <person name="Devos K.M."/>
            <person name="Dvorak J."/>
        </authorList>
    </citation>
    <scope>NUCLEOTIDE SEQUENCE [LARGE SCALE GENOMIC DNA]</scope>
    <source>
        <strain evidence="1">cv. AL8/78</strain>
    </source>
</reference>
<reference evidence="1" key="5">
    <citation type="journal article" date="2021" name="G3 (Bethesda)">
        <title>Aegilops tauschii genome assembly Aet v5.0 features greater sequence contiguity and improved annotation.</title>
        <authorList>
            <person name="Wang L."/>
            <person name="Zhu T."/>
            <person name="Rodriguez J.C."/>
            <person name="Deal K.R."/>
            <person name="Dubcovsky J."/>
            <person name="McGuire P.E."/>
            <person name="Lux T."/>
            <person name="Spannagl M."/>
            <person name="Mayer K.F.X."/>
            <person name="Baldrich P."/>
            <person name="Meyers B.C."/>
            <person name="Huo N."/>
            <person name="Gu Y.Q."/>
            <person name="Zhou H."/>
            <person name="Devos K.M."/>
            <person name="Bennetzen J.L."/>
            <person name="Unver T."/>
            <person name="Budak H."/>
            <person name="Gulick P.J."/>
            <person name="Galiba G."/>
            <person name="Kalapos B."/>
            <person name="Nelson D.R."/>
            <person name="Li P."/>
            <person name="You F.M."/>
            <person name="Luo M.C."/>
            <person name="Dvorak J."/>
        </authorList>
    </citation>
    <scope>NUCLEOTIDE SEQUENCE [LARGE SCALE GENOMIC DNA]</scope>
    <source>
        <strain evidence="1">cv. AL8/78</strain>
    </source>
</reference>
<dbReference type="Proteomes" id="UP000015105">
    <property type="component" value="Chromosome 5D"/>
</dbReference>
<evidence type="ECO:0000313" key="1">
    <source>
        <dbReference type="EnsemblPlants" id="AET3Gv20842200.1"/>
    </source>
</evidence>
<reference evidence="2" key="1">
    <citation type="journal article" date="2014" name="Science">
        <title>Ancient hybridizations among the ancestral genomes of bread wheat.</title>
        <authorList>
            <consortium name="International Wheat Genome Sequencing Consortium,"/>
            <person name="Marcussen T."/>
            <person name="Sandve S.R."/>
            <person name="Heier L."/>
            <person name="Spannagl M."/>
            <person name="Pfeifer M."/>
            <person name="Jakobsen K.S."/>
            <person name="Wulff B.B."/>
            <person name="Steuernagel B."/>
            <person name="Mayer K.F."/>
            <person name="Olsen O.A."/>
        </authorList>
    </citation>
    <scope>NUCLEOTIDE SEQUENCE [LARGE SCALE GENOMIC DNA]</scope>
    <source>
        <strain evidence="2">cv. AL8/78</strain>
    </source>
</reference>
<reference evidence="2" key="2">
    <citation type="journal article" date="2017" name="Nat. Plants">
        <title>The Aegilops tauschii genome reveals multiple impacts of transposons.</title>
        <authorList>
            <person name="Zhao G."/>
            <person name="Zou C."/>
            <person name="Li K."/>
            <person name="Wang K."/>
            <person name="Li T."/>
            <person name="Gao L."/>
            <person name="Zhang X."/>
            <person name="Wang H."/>
            <person name="Yang Z."/>
            <person name="Liu X."/>
            <person name="Jiang W."/>
            <person name="Mao L."/>
            <person name="Kong X."/>
            <person name="Jiao Y."/>
            <person name="Jia J."/>
        </authorList>
    </citation>
    <scope>NUCLEOTIDE SEQUENCE [LARGE SCALE GENOMIC DNA]</scope>
    <source>
        <strain evidence="2">cv. AL8/78</strain>
    </source>
</reference>
<evidence type="ECO:0000313" key="2">
    <source>
        <dbReference type="Proteomes" id="UP000015105"/>
    </source>
</evidence>